<dbReference type="AlphaFoldDB" id="A0A7S2FV62"/>
<name>A0A7S2FV62_9EUKA</name>
<dbReference type="SUPFAM" id="SSF48371">
    <property type="entry name" value="ARM repeat"/>
    <property type="match status" value="1"/>
</dbReference>
<evidence type="ECO:0000313" key="2">
    <source>
        <dbReference type="EMBL" id="CAD9414814.1"/>
    </source>
</evidence>
<feature type="region of interest" description="Disordered" evidence="1">
    <location>
        <begin position="359"/>
        <end position="378"/>
    </location>
</feature>
<dbReference type="InterPro" id="IPR016024">
    <property type="entry name" value="ARM-type_fold"/>
</dbReference>
<dbReference type="EMBL" id="HBGU01011131">
    <property type="protein sequence ID" value="CAD9414814.1"/>
    <property type="molecule type" value="Transcribed_RNA"/>
</dbReference>
<dbReference type="InterPro" id="IPR011989">
    <property type="entry name" value="ARM-like"/>
</dbReference>
<accession>A0A7S2FV62</accession>
<evidence type="ECO:0000256" key="1">
    <source>
        <dbReference type="SAM" id="MobiDB-lite"/>
    </source>
</evidence>
<sequence>MAKRICNIARKEGGGCYGGIDRFTTMPDDLVSAKILCNLDSRGLRSAVCVHRTFRARSVVAALAAAELMVPGIGPVAVRVDVDDRQHAVSKACGASGVEHRAGPSLGVYKSRLHLRTATASTWLFHLENQVRWVKWLSEHLAFGKRAPLAALPFLINWQEDPEAACARTAKGQPAVSADVGCERALLNLCDAPAAAIALHAVPVVLSLIHRNESRGVYCGSVRLLGALDPAVLHTHLPLLVPLLKTDADQTVVRLVLSAMRKCAPYLASSWLEEVVLLAIKAHSRHADELVVRTSAVRVLQAVAPAALTPHIAALLPLLSEFPRTRHVLCVAGDALLRGHDLSAHQPPGQAHGHRLHQRQHKRMGGKHGTGGILIRSK</sequence>
<proteinExistence type="predicted"/>
<organism evidence="2">
    <name type="scientific">Haptolina brevifila</name>
    <dbReference type="NCBI Taxonomy" id="156173"/>
    <lineage>
        <taxon>Eukaryota</taxon>
        <taxon>Haptista</taxon>
        <taxon>Haptophyta</taxon>
        <taxon>Prymnesiophyceae</taxon>
        <taxon>Prymnesiales</taxon>
        <taxon>Prymnesiaceae</taxon>
        <taxon>Haptolina</taxon>
    </lineage>
</organism>
<reference evidence="2" key="1">
    <citation type="submission" date="2021-01" db="EMBL/GenBank/DDBJ databases">
        <authorList>
            <person name="Corre E."/>
            <person name="Pelletier E."/>
            <person name="Niang G."/>
            <person name="Scheremetjew M."/>
            <person name="Finn R."/>
            <person name="Kale V."/>
            <person name="Holt S."/>
            <person name="Cochrane G."/>
            <person name="Meng A."/>
            <person name="Brown T."/>
            <person name="Cohen L."/>
        </authorList>
    </citation>
    <scope>NUCLEOTIDE SEQUENCE</scope>
    <source>
        <strain evidence="2">UTEX LB 985</strain>
    </source>
</reference>
<dbReference type="Gene3D" id="1.25.10.10">
    <property type="entry name" value="Leucine-rich Repeat Variant"/>
    <property type="match status" value="1"/>
</dbReference>
<protein>
    <submittedName>
        <fullName evidence="2">Uncharacterized protein</fullName>
    </submittedName>
</protein>
<gene>
    <name evidence="2" type="ORF">CBRE1094_LOCUS6128</name>
</gene>